<keyword evidence="1" id="KW-1185">Reference proteome</keyword>
<organism evidence="1 2">
    <name type="scientific">Acrobeloides nanus</name>
    <dbReference type="NCBI Taxonomy" id="290746"/>
    <lineage>
        <taxon>Eukaryota</taxon>
        <taxon>Metazoa</taxon>
        <taxon>Ecdysozoa</taxon>
        <taxon>Nematoda</taxon>
        <taxon>Chromadorea</taxon>
        <taxon>Rhabditida</taxon>
        <taxon>Tylenchina</taxon>
        <taxon>Cephalobomorpha</taxon>
        <taxon>Cephaloboidea</taxon>
        <taxon>Cephalobidae</taxon>
        <taxon>Acrobeloides</taxon>
    </lineage>
</organism>
<name>A0A914DLT7_9BILA</name>
<accession>A0A914DLT7</accession>
<dbReference type="Proteomes" id="UP000887540">
    <property type="component" value="Unplaced"/>
</dbReference>
<sequence>MADFITANVIVLPRLRISGYMQLTNGDCLYAVNGFNEEITSLSSFHREVYFSTIEISSSTGIVRFSQGISSAVVIISRVPIFIYNLVF</sequence>
<evidence type="ECO:0000313" key="1">
    <source>
        <dbReference type="Proteomes" id="UP000887540"/>
    </source>
</evidence>
<proteinExistence type="predicted"/>
<protein>
    <submittedName>
        <fullName evidence="2">Uncharacterized protein</fullName>
    </submittedName>
</protein>
<reference evidence="2" key="1">
    <citation type="submission" date="2022-11" db="UniProtKB">
        <authorList>
            <consortium name="WormBaseParasite"/>
        </authorList>
    </citation>
    <scope>IDENTIFICATION</scope>
</reference>
<dbReference type="AlphaFoldDB" id="A0A914DLT7"/>
<evidence type="ECO:0000313" key="2">
    <source>
        <dbReference type="WBParaSite" id="ACRNAN_scaffold30195.g15915.t1"/>
    </source>
</evidence>
<dbReference type="WBParaSite" id="ACRNAN_scaffold30195.g15915.t1">
    <property type="protein sequence ID" value="ACRNAN_scaffold30195.g15915.t1"/>
    <property type="gene ID" value="ACRNAN_scaffold30195.g15915"/>
</dbReference>